<dbReference type="RefSeq" id="WP_015505026.1">
    <property type="nucleotide sequence ID" value="NZ_CAYARL010000026.1"/>
</dbReference>
<protein>
    <recommendedName>
        <fullName evidence="9">Methylated-DNA--protein-cysteine methyltransferase</fullName>
        <ecNumber evidence="9">2.1.1.63</ecNumber>
    </recommendedName>
    <alternativeName>
        <fullName evidence="9">6-O-methylguanine-DNA methyltransferase</fullName>
        <shortName evidence="9">MGMT</shortName>
    </alternativeName>
    <alternativeName>
        <fullName evidence="9">O-6-methylguanine-DNA-alkyltransferase</fullName>
    </alternativeName>
</protein>
<comment type="similarity">
    <text evidence="2 9">Belongs to the MGMT family.</text>
</comment>
<keyword evidence="5 9" id="KW-0808">Transferase</keyword>
<keyword evidence="3 9" id="KW-0963">Cytoplasm</keyword>
<comment type="miscellaneous">
    <text evidence="9">This enzyme catalyzes only one turnover and therefore is not strictly catalytic. According to one definition, an enzyme is a biocatalyst that acts repeatedly and over many reaction cycles.</text>
</comment>
<evidence type="ECO:0000256" key="8">
    <source>
        <dbReference type="ARBA" id="ARBA00049348"/>
    </source>
</evidence>
<dbReference type="GO" id="GO:0006307">
    <property type="term" value="P:DNA alkylation repair"/>
    <property type="evidence" value="ECO:0007669"/>
    <property type="project" value="UniProtKB-UniRule"/>
</dbReference>
<evidence type="ECO:0000313" key="12">
    <source>
        <dbReference type="EMBL" id="AYQ55275.1"/>
    </source>
</evidence>
<comment type="catalytic activity">
    <reaction evidence="8 9">
        <text>a 6-O-methyl-2'-deoxyguanosine in DNA + L-cysteinyl-[protein] = S-methyl-L-cysteinyl-[protein] + a 2'-deoxyguanosine in DNA</text>
        <dbReference type="Rhea" id="RHEA:24000"/>
        <dbReference type="Rhea" id="RHEA-COMP:10131"/>
        <dbReference type="Rhea" id="RHEA-COMP:10132"/>
        <dbReference type="Rhea" id="RHEA-COMP:11367"/>
        <dbReference type="Rhea" id="RHEA-COMP:11368"/>
        <dbReference type="ChEBI" id="CHEBI:29950"/>
        <dbReference type="ChEBI" id="CHEBI:82612"/>
        <dbReference type="ChEBI" id="CHEBI:85445"/>
        <dbReference type="ChEBI" id="CHEBI:85448"/>
        <dbReference type="EC" id="2.1.1.63"/>
    </reaction>
</comment>
<evidence type="ECO:0000259" key="10">
    <source>
        <dbReference type="Pfam" id="PF01035"/>
    </source>
</evidence>
<evidence type="ECO:0000256" key="3">
    <source>
        <dbReference type="ARBA" id="ARBA00022490"/>
    </source>
</evidence>
<evidence type="ECO:0000256" key="6">
    <source>
        <dbReference type="ARBA" id="ARBA00022763"/>
    </source>
</evidence>
<evidence type="ECO:0000256" key="7">
    <source>
        <dbReference type="ARBA" id="ARBA00023204"/>
    </source>
</evidence>
<comment type="function">
    <text evidence="9">Involved in the cellular defense against the biological effects of O6-methylguanine (O6-MeG) and O4-methylthymine (O4-MeT) in DNA. Repairs the methylated nucleobase in DNA by stoichiometrically transferring the methyl group to a cysteine residue in the enzyme. This is a suicide reaction: the enzyme is irreversibly inactivated.</text>
</comment>
<evidence type="ECO:0000256" key="9">
    <source>
        <dbReference type="HAMAP-Rule" id="MF_00772"/>
    </source>
</evidence>
<name>A0A3G3IHF8_9ARCH</name>
<dbReference type="Pfam" id="PF02870">
    <property type="entry name" value="Methyltransf_1N"/>
    <property type="match status" value="1"/>
</dbReference>
<dbReference type="InterPro" id="IPR036388">
    <property type="entry name" value="WH-like_DNA-bd_sf"/>
</dbReference>
<dbReference type="GeneID" id="41321920"/>
<feature type="domain" description="Methylated-DNA-[protein]-cysteine S-methyltransferase DNA binding" evidence="10">
    <location>
        <begin position="74"/>
        <end position="152"/>
    </location>
</feature>
<dbReference type="NCBIfam" id="TIGR00589">
    <property type="entry name" value="ogt"/>
    <property type="match status" value="1"/>
</dbReference>
<gene>
    <name evidence="9" type="primary">ogt</name>
    <name evidence="12" type="ORF">BKD89_05615</name>
</gene>
<dbReference type="Pfam" id="PF01035">
    <property type="entry name" value="DNA_binding_1"/>
    <property type="match status" value="1"/>
</dbReference>
<proteinExistence type="inferred from homology"/>
<dbReference type="GO" id="GO:0003908">
    <property type="term" value="F:methylated-DNA-[protein]-cysteine S-methyltransferase activity"/>
    <property type="evidence" value="ECO:0007669"/>
    <property type="project" value="UniProtKB-UniRule"/>
</dbReference>
<accession>A0A3G3IHF8</accession>
<dbReference type="EMBL" id="CP017686">
    <property type="protein sequence ID" value="AYQ55275.1"/>
    <property type="molecule type" value="Genomic_DNA"/>
</dbReference>
<evidence type="ECO:0000256" key="4">
    <source>
        <dbReference type="ARBA" id="ARBA00022603"/>
    </source>
</evidence>
<dbReference type="Proteomes" id="UP000273278">
    <property type="component" value="Chromosome"/>
</dbReference>
<evidence type="ECO:0000256" key="5">
    <source>
        <dbReference type="ARBA" id="ARBA00022679"/>
    </source>
</evidence>
<keyword evidence="6 9" id="KW-0227">DNA damage</keyword>
<dbReference type="InterPro" id="IPR036217">
    <property type="entry name" value="MethylDNA_cys_MeTrfase_DNAb"/>
</dbReference>
<dbReference type="CDD" id="cd06445">
    <property type="entry name" value="ATase"/>
    <property type="match status" value="1"/>
</dbReference>
<evidence type="ECO:0000313" key="13">
    <source>
        <dbReference type="Proteomes" id="UP000273278"/>
    </source>
</evidence>
<dbReference type="InterPro" id="IPR001497">
    <property type="entry name" value="MethylDNA_cys_MeTrfase_AS"/>
</dbReference>
<comment type="catalytic activity">
    <reaction evidence="1 9">
        <text>a 4-O-methyl-thymidine in DNA + L-cysteinyl-[protein] = a thymidine in DNA + S-methyl-L-cysteinyl-[protein]</text>
        <dbReference type="Rhea" id="RHEA:53428"/>
        <dbReference type="Rhea" id="RHEA-COMP:10131"/>
        <dbReference type="Rhea" id="RHEA-COMP:10132"/>
        <dbReference type="Rhea" id="RHEA-COMP:13555"/>
        <dbReference type="Rhea" id="RHEA-COMP:13556"/>
        <dbReference type="ChEBI" id="CHEBI:29950"/>
        <dbReference type="ChEBI" id="CHEBI:82612"/>
        <dbReference type="ChEBI" id="CHEBI:137386"/>
        <dbReference type="ChEBI" id="CHEBI:137387"/>
        <dbReference type="EC" id="2.1.1.63"/>
    </reaction>
</comment>
<dbReference type="HAMAP" id="MF_00772">
    <property type="entry name" value="OGT"/>
    <property type="match status" value="1"/>
</dbReference>
<sequence>MQGEHIHTYMTAIGMVSICSDGHSVTAVYLPCENLPAMEDREDDITSQASEEIDEYLSGRRKKFDVPVYQDGTEFQMDVWDAVCAIPYGKTATYGEIAETIGRPGASRAVGTACGLNRIPLIIPCHRVVPKDGTGNYAGGRALKIRLLTIEKEYR</sequence>
<dbReference type="PANTHER" id="PTHR10815">
    <property type="entry name" value="METHYLATED-DNA--PROTEIN-CYSTEINE METHYLTRANSFERASE"/>
    <property type="match status" value="1"/>
</dbReference>
<keyword evidence="4 9" id="KW-0489">Methyltransferase</keyword>
<dbReference type="GO" id="GO:0032259">
    <property type="term" value="P:methylation"/>
    <property type="evidence" value="ECO:0007669"/>
    <property type="project" value="UniProtKB-KW"/>
</dbReference>
<dbReference type="InterPro" id="IPR008332">
    <property type="entry name" value="MethylG_MeTrfase_N"/>
</dbReference>
<dbReference type="PROSITE" id="PS00374">
    <property type="entry name" value="MGMT"/>
    <property type="match status" value="1"/>
</dbReference>
<evidence type="ECO:0000259" key="11">
    <source>
        <dbReference type="Pfam" id="PF02870"/>
    </source>
</evidence>
<feature type="domain" description="Methylguanine DNA methyltransferase ribonuclease-like" evidence="11">
    <location>
        <begin position="7"/>
        <end position="68"/>
    </location>
</feature>
<evidence type="ECO:0000256" key="2">
    <source>
        <dbReference type="ARBA" id="ARBA00008711"/>
    </source>
</evidence>
<dbReference type="SUPFAM" id="SSF53155">
    <property type="entry name" value="Methylated DNA-protein cysteine methyltransferase domain"/>
    <property type="match status" value="1"/>
</dbReference>
<dbReference type="GO" id="GO:0005737">
    <property type="term" value="C:cytoplasm"/>
    <property type="evidence" value="ECO:0007669"/>
    <property type="project" value="UniProtKB-SubCell"/>
</dbReference>
<dbReference type="OMA" id="INNPKSC"/>
<keyword evidence="7 9" id="KW-0234">DNA repair</keyword>
<dbReference type="InterPro" id="IPR036631">
    <property type="entry name" value="MGMT_N_sf"/>
</dbReference>
<dbReference type="AlphaFoldDB" id="A0A3G3IHF8"/>
<feature type="active site" description="Nucleophile; methyl group acceptor" evidence="9">
    <location>
        <position position="125"/>
    </location>
</feature>
<organism evidence="12 13">
    <name type="scientific">Methanomethylophilus alvi</name>
    <dbReference type="NCBI Taxonomy" id="1291540"/>
    <lineage>
        <taxon>Archaea</taxon>
        <taxon>Methanobacteriati</taxon>
        <taxon>Thermoplasmatota</taxon>
        <taxon>Thermoplasmata</taxon>
        <taxon>Methanomassiliicoccales</taxon>
        <taxon>Methanomethylophilaceae</taxon>
        <taxon>Methanomethylophilus</taxon>
    </lineage>
</organism>
<dbReference type="InterPro" id="IPR014048">
    <property type="entry name" value="MethylDNA_cys_MeTrfase_DNA-bd"/>
</dbReference>
<dbReference type="Gene3D" id="3.30.160.70">
    <property type="entry name" value="Methylated DNA-protein cysteine methyltransferase domain"/>
    <property type="match status" value="1"/>
</dbReference>
<dbReference type="FunFam" id="1.10.10.10:FF:000214">
    <property type="entry name" value="Methylated-DNA--protein-cysteine methyltransferase"/>
    <property type="match status" value="1"/>
</dbReference>
<dbReference type="Gene3D" id="1.10.10.10">
    <property type="entry name" value="Winged helix-like DNA-binding domain superfamily/Winged helix DNA-binding domain"/>
    <property type="match status" value="1"/>
</dbReference>
<reference evidence="12 13" key="1">
    <citation type="submission" date="2016-10" db="EMBL/GenBank/DDBJ databases">
        <title>Complete genome of the TMA-utilizing, human hosted archaeon Methanomethylophilus alvus Gen. nov, sp. nov., strain Mx-05, derived from a pure culture.</title>
        <authorList>
            <person name="Brugere J.-F."/>
            <person name="Ben Hania W."/>
            <person name="Chaudhary P.P."/>
            <person name="Gaci N."/>
            <person name="Borrel G."/>
            <person name="Cao Van Tuat L."/>
            <person name="Fardeau M.-L."/>
            <person name="Harris H.M.B."/>
            <person name="O'Toole P.W."/>
            <person name="Ollivier B."/>
        </authorList>
    </citation>
    <scope>NUCLEOTIDE SEQUENCE [LARGE SCALE GENOMIC DNA]</scope>
    <source>
        <strain evidence="12 13">Mx-05</strain>
    </source>
</reference>
<evidence type="ECO:0000256" key="1">
    <source>
        <dbReference type="ARBA" id="ARBA00001286"/>
    </source>
</evidence>
<dbReference type="InterPro" id="IPR023546">
    <property type="entry name" value="MGMT"/>
</dbReference>
<dbReference type="SUPFAM" id="SSF46767">
    <property type="entry name" value="Methylated DNA-protein cysteine methyltransferase, C-terminal domain"/>
    <property type="match status" value="1"/>
</dbReference>
<dbReference type="EC" id="2.1.1.63" evidence="9"/>
<dbReference type="PANTHER" id="PTHR10815:SF13">
    <property type="entry name" value="METHYLATED-DNA--PROTEIN-CYSTEINE METHYLTRANSFERASE"/>
    <property type="match status" value="1"/>
</dbReference>
<comment type="subcellular location">
    <subcellularLocation>
        <location evidence="9">Cytoplasm</location>
    </subcellularLocation>
</comment>